<reference evidence="1 2" key="1">
    <citation type="journal article" date="2021" name="BMC Genomics">
        <title>Datura genome reveals duplications of psychoactive alkaloid biosynthetic genes and high mutation rate following tissue culture.</title>
        <authorList>
            <person name="Rajewski A."/>
            <person name="Carter-House D."/>
            <person name="Stajich J."/>
            <person name="Litt A."/>
        </authorList>
    </citation>
    <scope>NUCLEOTIDE SEQUENCE [LARGE SCALE GENOMIC DNA]</scope>
    <source>
        <strain evidence="1">AR-01</strain>
    </source>
</reference>
<evidence type="ECO:0008006" key="3">
    <source>
        <dbReference type="Google" id="ProtNLM"/>
    </source>
</evidence>
<protein>
    <recommendedName>
        <fullName evidence="3">Secreted protein</fullName>
    </recommendedName>
</protein>
<gene>
    <name evidence="1" type="ORF">HAX54_008997</name>
</gene>
<keyword evidence="2" id="KW-1185">Reference proteome</keyword>
<dbReference type="Proteomes" id="UP000823775">
    <property type="component" value="Unassembled WGS sequence"/>
</dbReference>
<name>A0ABS8TE73_DATST</name>
<proteinExistence type="predicted"/>
<comment type="caution">
    <text evidence="1">The sequence shown here is derived from an EMBL/GenBank/DDBJ whole genome shotgun (WGS) entry which is preliminary data.</text>
</comment>
<accession>A0ABS8TE73</accession>
<evidence type="ECO:0000313" key="1">
    <source>
        <dbReference type="EMBL" id="MCD7469760.1"/>
    </source>
</evidence>
<sequence>MPVQGIVGFRLLFGSRIALTVHGSVSPTRDLVASTLWFCSVFCFTSESHRDFRIPYAPRRCFTAAA</sequence>
<evidence type="ECO:0000313" key="2">
    <source>
        <dbReference type="Proteomes" id="UP000823775"/>
    </source>
</evidence>
<organism evidence="1 2">
    <name type="scientific">Datura stramonium</name>
    <name type="common">Jimsonweed</name>
    <name type="synonym">Common thornapple</name>
    <dbReference type="NCBI Taxonomy" id="4076"/>
    <lineage>
        <taxon>Eukaryota</taxon>
        <taxon>Viridiplantae</taxon>
        <taxon>Streptophyta</taxon>
        <taxon>Embryophyta</taxon>
        <taxon>Tracheophyta</taxon>
        <taxon>Spermatophyta</taxon>
        <taxon>Magnoliopsida</taxon>
        <taxon>eudicotyledons</taxon>
        <taxon>Gunneridae</taxon>
        <taxon>Pentapetalae</taxon>
        <taxon>asterids</taxon>
        <taxon>lamiids</taxon>
        <taxon>Solanales</taxon>
        <taxon>Solanaceae</taxon>
        <taxon>Solanoideae</taxon>
        <taxon>Datureae</taxon>
        <taxon>Datura</taxon>
    </lineage>
</organism>
<feature type="non-terminal residue" evidence="1">
    <location>
        <position position="66"/>
    </location>
</feature>
<dbReference type="EMBL" id="JACEIK010001480">
    <property type="protein sequence ID" value="MCD7469760.1"/>
    <property type="molecule type" value="Genomic_DNA"/>
</dbReference>